<reference evidence="1 2" key="1">
    <citation type="submission" date="2019-08" db="EMBL/GenBank/DDBJ databases">
        <title>Whole genome sequencing of chitin degrading bacteria Chitinophaga pinensis YS16.</title>
        <authorList>
            <person name="Singh R.P."/>
            <person name="Manchanda G."/>
            <person name="Maurya I.K."/>
            <person name="Joshi N.K."/>
            <person name="Srivastava A.K."/>
        </authorList>
    </citation>
    <scope>NUCLEOTIDE SEQUENCE [LARGE SCALE GENOMIC DNA]</scope>
    <source>
        <strain evidence="1 2">YS-16</strain>
    </source>
</reference>
<sequence length="67" mass="7666">MKNRIVGECTWKGSGSEYLIDGRKTFAKRYIYIINADCLEEAVLPDGQDSILPMSDIRMPYLLYMTA</sequence>
<organism evidence="1 2">
    <name type="scientific">Chitinophaga pinensis</name>
    <dbReference type="NCBI Taxonomy" id="79329"/>
    <lineage>
        <taxon>Bacteria</taxon>
        <taxon>Pseudomonadati</taxon>
        <taxon>Bacteroidota</taxon>
        <taxon>Chitinophagia</taxon>
        <taxon>Chitinophagales</taxon>
        <taxon>Chitinophagaceae</taxon>
        <taxon>Chitinophaga</taxon>
    </lineage>
</organism>
<proteinExistence type="predicted"/>
<evidence type="ECO:0000313" key="1">
    <source>
        <dbReference type="EMBL" id="TWV88969.1"/>
    </source>
</evidence>
<accession>A0A5C6LN73</accession>
<gene>
    <name evidence="1" type="ORF">FEF09_30215</name>
</gene>
<name>A0A5C6LN73_9BACT</name>
<comment type="caution">
    <text evidence="1">The sequence shown here is derived from an EMBL/GenBank/DDBJ whole genome shotgun (WGS) entry which is preliminary data.</text>
</comment>
<protein>
    <submittedName>
        <fullName evidence="1">Uncharacterized protein</fullName>
    </submittedName>
</protein>
<evidence type="ECO:0000313" key="2">
    <source>
        <dbReference type="Proteomes" id="UP000318815"/>
    </source>
</evidence>
<dbReference type="RefSeq" id="WP_146308612.1">
    <property type="nucleotide sequence ID" value="NZ_VOHS01000093.1"/>
</dbReference>
<dbReference type="Proteomes" id="UP000318815">
    <property type="component" value="Unassembled WGS sequence"/>
</dbReference>
<keyword evidence="2" id="KW-1185">Reference proteome</keyword>
<dbReference type="EMBL" id="VOHS01000093">
    <property type="protein sequence ID" value="TWV88969.1"/>
    <property type="molecule type" value="Genomic_DNA"/>
</dbReference>
<dbReference type="AlphaFoldDB" id="A0A5C6LN73"/>